<keyword evidence="2" id="KW-0472">Membrane</keyword>
<feature type="transmembrane region" description="Helical" evidence="2">
    <location>
        <begin position="40"/>
        <end position="60"/>
    </location>
</feature>
<evidence type="ECO:0000313" key="4">
    <source>
        <dbReference type="EMBL" id="RIJ44072.1"/>
    </source>
</evidence>
<dbReference type="EMBL" id="CP011043">
    <property type="protein sequence ID" value="AJW78966.1"/>
    <property type="molecule type" value="Genomic_DNA"/>
</dbReference>
<evidence type="ECO:0000313" key="5">
    <source>
        <dbReference type="Proteomes" id="UP000032604"/>
    </source>
</evidence>
<feature type="transmembrane region" description="Helical" evidence="2">
    <location>
        <begin position="66"/>
        <end position="91"/>
    </location>
</feature>
<feature type="region of interest" description="Disordered" evidence="1">
    <location>
        <begin position="1"/>
        <end position="22"/>
    </location>
</feature>
<dbReference type="PANTHER" id="PTHR36115">
    <property type="entry name" value="PROLINE-RICH ANTIGEN HOMOLOG-RELATED"/>
    <property type="match status" value="1"/>
</dbReference>
<accession>A0A0D5CH72</accession>
<organism evidence="3 5">
    <name type="scientific">Clavibacter michiganensis subsp. insidiosus</name>
    <dbReference type="NCBI Taxonomy" id="33014"/>
    <lineage>
        <taxon>Bacteria</taxon>
        <taxon>Bacillati</taxon>
        <taxon>Actinomycetota</taxon>
        <taxon>Actinomycetes</taxon>
        <taxon>Micrococcales</taxon>
        <taxon>Microbacteriaceae</taxon>
        <taxon>Clavibacter</taxon>
    </lineage>
</organism>
<proteinExistence type="predicted"/>
<protein>
    <submittedName>
        <fullName evidence="4">RDD family protein</fullName>
    </submittedName>
    <submittedName>
        <fullName evidence="3">Transporter</fullName>
    </submittedName>
</protein>
<dbReference type="PIRSF" id="PIRSF021697">
    <property type="entry name" value="UCP021697"/>
    <property type="match status" value="1"/>
</dbReference>
<dbReference type="OrthoDB" id="5187110at2"/>
<reference evidence="4 6" key="2">
    <citation type="submission" date="2018-08" db="EMBL/GenBank/DDBJ databases">
        <title>Genome Sequence of Clavibacter michiganensis Subspecies type strains, and the Atypical Peach-Colored Strains Isolated from Tomato.</title>
        <authorList>
            <person name="Osdaghi E."/>
            <person name="Portier P."/>
            <person name="Briand M."/>
            <person name="Jacques M.-A."/>
        </authorList>
    </citation>
    <scope>NUCLEOTIDE SEQUENCE [LARGE SCALE GENOMIC DNA]</scope>
    <source>
        <strain evidence="4 6">CFBP 6488</strain>
    </source>
</reference>
<dbReference type="PATRIC" id="fig|33014.5.peg.1520"/>
<dbReference type="KEGG" id="cmh:VO01_07330"/>
<evidence type="ECO:0000256" key="1">
    <source>
        <dbReference type="SAM" id="MobiDB-lite"/>
    </source>
</evidence>
<dbReference type="InterPro" id="IPR051791">
    <property type="entry name" value="Pra-immunoreactive"/>
</dbReference>
<dbReference type="Proteomes" id="UP000032604">
    <property type="component" value="Chromosome"/>
</dbReference>
<name>A0A0D5CH72_9MICO</name>
<dbReference type="PANTHER" id="PTHR36115:SF6">
    <property type="entry name" value="PROLINE-RICH ANTIGEN HOMOLOG"/>
    <property type="match status" value="1"/>
</dbReference>
<dbReference type="InterPro" id="IPR016795">
    <property type="entry name" value="UCP021697"/>
</dbReference>
<sequence length="142" mass="15334">MPATPTNPDLGDPGRNRWPGERLGLPDRGRGSVARAGRRIVGICIDWAIAVLVSWAFFAYDPTATLVIFAVMQYVLIITLGGSVGHVVLGMRVRPLTGGYVSLWRPAVRTALLCLVVPAVVWNADQRGLHDVFSGTVLVRTS</sequence>
<feature type="compositionally biased region" description="Basic and acidic residues" evidence="1">
    <location>
        <begin position="12"/>
        <end position="22"/>
    </location>
</feature>
<evidence type="ECO:0000313" key="6">
    <source>
        <dbReference type="Proteomes" id="UP000266634"/>
    </source>
</evidence>
<keyword evidence="2" id="KW-0812">Transmembrane</keyword>
<dbReference type="RefSeq" id="WP_045527959.1">
    <property type="nucleotide sequence ID" value="NZ_CP011043.1"/>
</dbReference>
<dbReference type="HOGENOM" id="CLU_110186_0_0_11"/>
<gene>
    <name evidence="4" type="ORF">DZF93_04200</name>
    <name evidence="3" type="ORF">VO01_07330</name>
</gene>
<evidence type="ECO:0000256" key="2">
    <source>
        <dbReference type="SAM" id="Phobius"/>
    </source>
</evidence>
<dbReference type="Proteomes" id="UP000266634">
    <property type="component" value="Unassembled WGS sequence"/>
</dbReference>
<reference evidence="3 5" key="1">
    <citation type="journal article" date="2015" name="Genome Announc.">
        <title>Complete Genome Sequence of Clavibacter michiganensis subsp. insidiosus R1-1 Using PacBio Single-Molecule Real-Time Technology.</title>
        <authorList>
            <person name="Lu Y."/>
            <person name="Samac D.A."/>
            <person name="Glazebrook J."/>
            <person name="Ishimaru C.A."/>
        </authorList>
    </citation>
    <scope>NUCLEOTIDE SEQUENCE [LARGE SCALE GENOMIC DNA]</scope>
    <source>
        <strain evidence="3 5">R1-1</strain>
    </source>
</reference>
<dbReference type="AlphaFoldDB" id="A0A0D5CH72"/>
<dbReference type="EMBL" id="QWEA01000094">
    <property type="protein sequence ID" value="RIJ44072.1"/>
    <property type="molecule type" value="Genomic_DNA"/>
</dbReference>
<evidence type="ECO:0000313" key="3">
    <source>
        <dbReference type="EMBL" id="AJW78966.1"/>
    </source>
</evidence>
<keyword evidence="2" id="KW-1133">Transmembrane helix</keyword>